<dbReference type="AlphaFoldDB" id="A0A8B8E6T7"/>
<dbReference type="Proteomes" id="UP000694844">
    <property type="component" value="Chromosome 5"/>
</dbReference>
<accession>A0A8B8E6T7</accession>
<name>A0A8B8E6T7_CRAVI</name>
<keyword evidence="1" id="KW-0472">Membrane</keyword>
<dbReference type="RefSeq" id="XP_022335865.1">
    <property type="nucleotide sequence ID" value="XM_022480157.1"/>
</dbReference>
<evidence type="ECO:0000313" key="3">
    <source>
        <dbReference type="RefSeq" id="XP_022335865.1"/>
    </source>
</evidence>
<protein>
    <submittedName>
        <fullName evidence="3">Multiple epidermal growth factor-like domains protein 10</fullName>
    </submittedName>
</protein>
<keyword evidence="1" id="KW-1133">Transmembrane helix</keyword>
<dbReference type="OrthoDB" id="6082797at2759"/>
<dbReference type="GeneID" id="111132354"/>
<reference evidence="3" key="1">
    <citation type="submission" date="2025-08" db="UniProtKB">
        <authorList>
            <consortium name="RefSeq"/>
        </authorList>
    </citation>
    <scope>IDENTIFICATION</scope>
    <source>
        <tissue evidence="3">Whole sample</tissue>
    </source>
</reference>
<gene>
    <name evidence="3" type="primary">LOC111132354</name>
</gene>
<sequence>MLHLIECDPGFRGENCSKTCPDEHYGRKCNNKCNCNDTQFCHHVCGCLPSSNTTDNITTNNTDVVSSYSVETCYSSTDTSTDSTDSPNQGYLSNLYFIVTLSGSALVLLVVVGLLSSFCSRKKRSASVNHHNPIYDVEERNRNMDGHTGPEDSGEALYGTCDRDCYSTLALRVNFESVRPLDETSIETHAEDTLYASVVK</sequence>
<proteinExistence type="predicted"/>
<feature type="transmembrane region" description="Helical" evidence="1">
    <location>
        <begin position="95"/>
        <end position="115"/>
    </location>
</feature>
<keyword evidence="2" id="KW-1185">Reference proteome</keyword>
<dbReference type="Gene3D" id="2.170.300.10">
    <property type="entry name" value="Tie2 ligand-binding domain superfamily"/>
    <property type="match status" value="1"/>
</dbReference>
<evidence type="ECO:0000256" key="1">
    <source>
        <dbReference type="SAM" id="Phobius"/>
    </source>
</evidence>
<organism evidence="2 3">
    <name type="scientific">Crassostrea virginica</name>
    <name type="common">Eastern oyster</name>
    <dbReference type="NCBI Taxonomy" id="6565"/>
    <lineage>
        <taxon>Eukaryota</taxon>
        <taxon>Metazoa</taxon>
        <taxon>Spiralia</taxon>
        <taxon>Lophotrochozoa</taxon>
        <taxon>Mollusca</taxon>
        <taxon>Bivalvia</taxon>
        <taxon>Autobranchia</taxon>
        <taxon>Pteriomorphia</taxon>
        <taxon>Ostreida</taxon>
        <taxon>Ostreoidea</taxon>
        <taxon>Ostreidae</taxon>
        <taxon>Crassostrea</taxon>
    </lineage>
</organism>
<evidence type="ECO:0000313" key="2">
    <source>
        <dbReference type="Proteomes" id="UP000694844"/>
    </source>
</evidence>
<dbReference type="KEGG" id="cvn:111132354"/>
<keyword evidence="1" id="KW-0812">Transmembrane</keyword>